<sequence length="510" mass="55606">MAIQPKKADYFRAQIDSLPPRPRPSFAGAGRPAYLLAYIRADSATKCDASMLRKLTAFAAFAIGLSPVRAQQPGVVADTVWCRNHPRQSYALYLPAGYSTARTWPVVYMFDPAAQGAQPLRRYQGAADAYGFILAGSNSSANGALESSLDAARVLRADIESRYSVNKQRLYTSGFSGGSRVASAVAMLTEGIVGVAGCGAGLPDLPPSVKLPAGLAYAGLVGLDDSNYGEMLELRAQWRGQHTPHTLLVFDGGHDWPPASTFGQALEWLELQASKAGQRDKQPDGLTAYFQKRLAAARAIAEPLAAWEAYEQLRTDFAGLLDVAAAREGAEALARKPELQRARQQQRTILQRDSSWQRETGRAYYQALATRAQPGTAPDAAGWRSRAAAVQQLRQSSNPAEQHLGNRQLHFLRLLFDSQGEAALANQDFWAAVTTFRLWTLVEPGSAAPYYQLAAAYALEGQSARAFKALEQARTQGFSSRAELERNPAFRSLRVDKRYQKLLASLPEKP</sequence>
<dbReference type="NCBIfam" id="NF047558">
    <property type="entry name" value="TPR_END_plus"/>
    <property type="match status" value="1"/>
</dbReference>
<gene>
    <name evidence="1" type="ORF">GCM10023185_29430</name>
</gene>
<dbReference type="SUPFAM" id="SSF53474">
    <property type="entry name" value="alpha/beta-Hydrolases"/>
    <property type="match status" value="1"/>
</dbReference>
<evidence type="ECO:0000313" key="1">
    <source>
        <dbReference type="EMBL" id="GAA4361970.1"/>
    </source>
</evidence>
<reference evidence="2" key="1">
    <citation type="journal article" date="2019" name="Int. J. Syst. Evol. Microbiol.">
        <title>The Global Catalogue of Microorganisms (GCM) 10K type strain sequencing project: providing services to taxonomists for standard genome sequencing and annotation.</title>
        <authorList>
            <consortium name="The Broad Institute Genomics Platform"/>
            <consortium name="The Broad Institute Genome Sequencing Center for Infectious Disease"/>
            <person name="Wu L."/>
            <person name="Ma J."/>
        </authorList>
    </citation>
    <scope>NUCLEOTIDE SEQUENCE [LARGE SCALE GENOMIC DNA]</scope>
    <source>
        <strain evidence="2">JCM 17923</strain>
    </source>
</reference>
<protein>
    <recommendedName>
        <fullName evidence="3">Alpha/beta hydrolase</fullName>
    </recommendedName>
</protein>
<evidence type="ECO:0000313" key="2">
    <source>
        <dbReference type="Proteomes" id="UP001501153"/>
    </source>
</evidence>
<dbReference type="RefSeq" id="WP_345236852.1">
    <property type="nucleotide sequence ID" value="NZ_BAABGZ010000062.1"/>
</dbReference>
<evidence type="ECO:0008006" key="3">
    <source>
        <dbReference type="Google" id="ProtNLM"/>
    </source>
</evidence>
<name>A0ABP8IKY9_9BACT</name>
<comment type="caution">
    <text evidence="1">The sequence shown here is derived from an EMBL/GenBank/DDBJ whole genome shotgun (WGS) entry which is preliminary data.</text>
</comment>
<organism evidence="1 2">
    <name type="scientific">Hymenobacter saemangeumensis</name>
    <dbReference type="NCBI Taxonomy" id="1084522"/>
    <lineage>
        <taxon>Bacteria</taxon>
        <taxon>Pseudomonadati</taxon>
        <taxon>Bacteroidota</taxon>
        <taxon>Cytophagia</taxon>
        <taxon>Cytophagales</taxon>
        <taxon>Hymenobacteraceae</taxon>
        <taxon>Hymenobacter</taxon>
    </lineage>
</organism>
<dbReference type="InterPro" id="IPR029058">
    <property type="entry name" value="AB_hydrolase_fold"/>
</dbReference>
<dbReference type="Proteomes" id="UP001501153">
    <property type="component" value="Unassembled WGS sequence"/>
</dbReference>
<dbReference type="Gene3D" id="3.40.50.1820">
    <property type="entry name" value="alpha/beta hydrolase"/>
    <property type="match status" value="1"/>
</dbReference>
<proteinExistence type="predicted"/>
<dbReference type="EMBL" id="BAABGZ010000062">
    <property type="protein sequence ID" value="GAA4361970.1"/>
    <property type="molecule type" value="Genomic_DNA"/>
</dbReference>
<keyword evidence="2" id="KW-1185">Reference proteome</keyword>
<accession>A0ABP8IKY9</accession>